<accession>A0A1T1AYM0</accession>
<dbReference type="PANTHER" id="PTHR37166:SF1">
    <property type="entry name" value="PROTEIN FLAG"/>
    <property type="match status" value="1"/>
</dbReference>
<feature type="region of interest" description="Disordered" evidence="1">
    <location>
        <begin position="1"/>
        <end position="30"/>
    </location>
</feature>
<evidence type="ECO:0000313" key="3">
    <source>
        <dbReference type="Proteomes" id="UP000190750"/>
    </source>
</evidence>
<keyword evidence="3" id="KW-1185">Reference proteome</keyword>
<sequence>MRNNSGNNRAKTEASASRPKASEEEIQRATEDLKQRVQTLAPELQFSVDKTSGRSIVKFIDRATQEVVRQFPSEEALALTRAMDQFQRGLILNRKV</sequence>
<evidence type="ECO:0000256" key="1">
    <source>
        <dbReference type="SAM" id="MobiDB-lite"/>
    </source>
</evidence>
<comment type="caution">
    <text evidence="2">The sequence shown here is derived from an EMBL/GenBank/DDBJ whole genome shotgun (WGS) entry which is preliminary data.</text>
</comment>
<feature type="compositionally biased region" description="Basic and acidic residues" evidence="1">
    <location>
        <begin position="20"/>
        <end position="30"/>
    </location>
</feature>
<reference evidence="2 3" key="1">
    <citation type="submission" date="2017-01" db="EMBL/GenBank/DDBJ databases">
        <title>Genome sequencing of Rhodoferax fermentans JCM 7819.</title>
        <authorList>
            <person name="Kim Y.J."/>
            <person name="Farh M.E.-A."/>
            <person name="Yang D.-C."/>
        </authorList>
    </citation>
    <scope>NUCLEOTIDE SEQUENCE [LARGE SCALE GENOMIC DNA]</scope>
    <source>
        <strain evidence="2 3">JCM 7819</strain>
    </source>
</reference>
<proteinExistence type="predicted"/>
<dbReference type="Proteomes" id="UP000190750">
    <property type="component" value="Unassembled WGS sequence"/>
</dbReference>
<dbReference type="EMBL" id="MTJN01000002">
    <property type="protein sequence ID" value="OOV09093.1"/>
    <property type="molecule type" value="Genomic_DNA"/>
</dbReference>
<dbReference type="SUPFAM" id="SSF160214">
    <property type="entry name" value="FlaG-like"/>
    <property type="match status" value="1"/>
</dbReference>
<dbReference type="AlphaFoldDB" id="A0A1T1AYM0"/>
<evidence type="ECO:0000313" key="2">
    <source>
        <dbReference type="EMBL" id="OOV09093.1"/>
    </source>
</evidence>
<dbReference type="STRING" id="28066.RF819_11910"/>
<protein>
    <recommendedName>
        <fullName evidence="4">Flagellar biosynthesis protein FlaG</fullName>
    </recommendedName>
</protein>
<dbReference type="InterPro" id="IPR005186">
    <property type="entry name" value="FlaG"/>
</dbReference>
<dbReference type="InterPro" id="IPR035924">
    <property type="entry name" value="FlaG-like_sf"/>
</dbReference>
<gene>
    <name evidence="2" type="ORF">RF819_11910</name>
</gene>
<organism evidence="2 3">
    <name type="scientific">Rhodoferax fermentans</name>
    <dbReference type="NCBI Taxonomy" id="28066"/>
    <lineage>
        <taxon>Bacteria</taxon>
        <taxon>Pseudomonadati</taxon>
        <taxon>Pseudomonadota</taxon>
        <taxon>Betaproteobacteria</taxon>
        <taxon>Burkholderiales</taxon>
        <taxon>Comamonadaceae</taxon>
        <taxon>Rhodoferax</taxon>
    </lineage>
</organism>
<name>A0A1T1AYM0_RHOFE</name>
<evidence type="ECO:0008006" key="4">
    <source>
        <dbReference type="Google" id="ProtNLM"/>
    </source>
</evidence>
<dbReference type="Pfam" id="PF03646">
    <property type="entry name" value="FlaG"/>
    <property type="match status" value="1"/>
</dbReference>
<dbReference type="PANTHER" id="PTHR37166">
    <property type="entry name" value="PROTEIN FLAG"/>
    <property type="match status" value="1"/>
</dbReference>
<dbReference type="Gene3D" id="3.30.160.170">
    <property type="entry name" value="FlaG-like"/>
    <property type="match status" value="1"/>
</dbReference>